<keyword evidence="4" id="KW-1185">Reference proteome</keyword>
<accession>A0A098EK76</accession>
<evidence type="ECO:0000313" key="3">
    <source>
        <dbReference type="EMBL" id="CEG22307.1"/>
    </source>
</evidence>
<gene>
    <name evidence="3" type="ORF">BN1080_01233</name>
</gene>
<name>A0A098EK76_9BACL</name>
<dbReference type="EMBL" id="CCXS01000001">
    <property type="protein sequence ID" value="CEG22307.1"/>
    <property type="molecule type" value="Genomic_DNA"/>
</dbReference>
<feature type="signal peptide" evidence="2">
    <location>
        <begin position="1"/>
        <end position="19"/>
    </location>
</feature>
<keyword evidence="2" id="KW-0732">Signal</keyword>
<evidence type="ECO:0000256" key="1">
    <source>
        <dbReference type="SAM" id="MobiDB-lite"/>
    </source>
</evidence>
<feature type="compositionally biased region" description="Acidic residues" evidence="1">
    <location>
        <begin position="38"/>
        <end position="99"/>
    </location>
</feature>
<dbReference type="PROSITE" id="PS51257">
    <property type="entry name" value="PROKAR_LIPOPROTEIN"/>
    <property type="match status" value="1"/>
</dbReference>
<reference evidence="3 4" key="1">
    <citation type="submission" date="2014-09" db="EMBL/GenBank/DDBJ databases">
        <authorList>
            <person name="Urmite Genomes Urmite Genomes"/>
        </authorList>
    </citation>
    <scope>NUCLEOTIDE SEQUENCE [LARGE SCALE GENOMIC DNA]</scope>
    <source>
        <strain evidence="3 4">ES2</strain>
    </source>
</reference>
<dbReference type="RefSeq" id="WP_052651011.1">
    <property type="nucleotide sequence ID" value="NZ_CCXS01000001.1"/>
</dbReference>
<dbReference type="AlphaFoldDB" id="A0A098EK76"/>
<organism evidence="3 4">
    <name type="scientific">Planococcus massiliensis</name>
    <dbReference type="NCBI Taxonomy" id="1499687"/>
    <lineage>
        <taxon>Bacteria</taxon>
        <taxon>Bacillati</taxon>
        <taxon>Bacillota</taxon>
        <taxon>Bacilli</taxon>
        <taxon>Bacillales</taxon>
        <taxon>Caryophanaceae</taxon>
        <taxon>Planococcus</taxon>
    </lineage>
</organism>
<feature type="region of interest" description="Disordered" evidence="1">
    <location>
        <begin position="24"/>
        <end position="110"/>
    </location>
</feature>
<feature type="chain" id="PRO_5039276372" evidence="2">
    <location>
        <begin position="20"/>
        <end position="261"/>
    </location>
</feature>
<proteinExistence type="predicted"/>
<evidence type="ECO:0000256" key="2">
    <source>
        <dbReference type="SAM" id="SignalP"/>
    </source>
</evidence>
<protein>
    <submittedName>
        <fullName evidence="3">Uncharacterized protein</fullName>
    </submittedName>
</protein>
<evidence type="ECO:0000313" key="4">
    <source>
        <dbReference type="Proteomes" id="UP000043699"/>
    </source>
</evidence>
<sequence>MKKNLLFAASILAIGGFLAACGSEETADENTGSSPDQATEEVVDNETAEETPAEEAAEDSEAVEETDEANSEETEAPSDADSDTEEAAETDEAAEEPEAEGTVIQSPEQAYEMTVLPAYELTSEEPGKDSLFLTSDSSVFMRVETFSPEDIDFAYAEDIMKQTVQASSSEGELTEGAALQGNDFINSSVYEIPGEEGKVTGVVFEKEDLIVRLTIFDKTAVDATPDFIKWAKPSTQPTKQQKSSPCRLLFLVPNMGLDSKL</sequence>
<dbReference type="Proteomes" id="UP000043699">
    <property type="component" value="Unassembled WGS sequence"/>
</dbReference>